<feature type="compositionally biased region" description="Basic and acidic residues" evidence="1">
    <location>
        <begin position="193"/>
        <end position="203"/>
    </location>
</feature>
<proteinExistence type="predicted"/>
<dbReference type="EMBL" id="KN817577">
    <property type="protein sequence ID" value="KJA19534.1"/>
    <property type="molecule type" value="Genomic_DNA"/>
</dbReference>
<evidence type="ECO:0000313" key="3">
    <source>
        <dbReference type="Proteomes" id="UP000054270"/>
    </source>
</evidence>
<dbReference type="Proteomes" id="UP000054270">
    <property type="component" value="Unassembled WGS sequence"/>
</dbReference>
<evidence type="ECO:0008006" key="4">
    <source>
        <dbReference type="Google" id="ProtNLM"/>
    </source>
</evidence>
<dbReference type="GO" id="GO:0003676">
    <property type="term" value="F:nucleic acid binding"/>
    <property type="evidence" value="ECO:0007669"/>
    <property type="project" value="InterPro"/>
</dbReference>
<gene>
    <name evidence="2" type="ORF">HYPSUDRAFT_204573</name>
</gene>
<reference evidence="3" key="1">
    <citation type="submission" date="2014-04" db="EMBL/GenBank/DDBJ databases">
        <title>Evolutionary Origins and Diversification of the Mycorrhizal Mutualists.</title>
        <authorList>
            <consortium name="DOE Joint Genome Institute"/>
            <consortium name="Mycorrhizal Genomics Consortium"/>
            <person name="Kohler A."/>
            <person name="Kuo A."/>
            <person name="Nagy L.G."/>
            <person name="Floudas D."/>
            <person name="Copeland A."/>
            <person name="Barry K.W."/>
            <person name="Cichocki N."/>
            <person name="Veneault-Fourrey C."/>
            <person name="LaButti K."/>
            <person name="Lindquist E.A."/>
            <person name="Lipzen A."/>
            <person name="Lundell T."/>
            <person name="Morin E."/>
            <person name="Murat C."/>
            <person name="Riley R."/>
            <person name="Ohm R."/>
            <person name="Sun H."/>
            <person name="Tunlid A."/>
            <person name="Henrissat B."/>
            <person name="Grigoriev I.V."/>
            <person name="Hibbett D.S."/>
            <person name="Martin F."/>
        </authorList>
    </citation>
    <scope>NUCLEOTIDE SEQUENCE [LARGE SCALE GENOMIC DNA]</scope>
    <source>
        <strain evidence="3">FD-334 SS-4</strain>
    </source>
</reference>
<dbReference type="STRING" id="945553.A0A0D2NKX9"/>
<feature type="region of interest" description="Disordered" evidence="1">
    <location>
        <begin position="1"/>
        <end position="60"/>
    </location>
</feature>
<dbReference type="OrthoDB" id="6511194at2759"/>
<dbReference type="AlphaFoldDB" id="A0A0D2NKX9"/>
<evidence type="ECO:0000256" key="1">
    <source>
        <dbReference type="SAM" id="MobiDB-lite"/>
    </source>
</evidence>
<dbReference type="InterPro" id="IPR036397">
    <property type="entry name" value="RNaseH_sf"/>
</dbReference>
<feature type="compositionally biased region" description="Basic and acidic residues" evidence="1">
    <location>
        <begin position="25"/>
        <end position="39"/>
    </location>
</feature>
<dbReference type="OMA" id="FESDHEW"/>
<feature type="compositionally biased region" description="Low complexity" evidence="1">
    <location>
        <begin position="156"/>
        <end position="167"/>
    </location>
</feature>
<organism evidence="2 3">
    <name type="scientific">Hypholoma sublateritium (strain FD-334 SS-4)</name>
    <dbReference type="NCBI Taxonomy" id="945553"/>
    <lineage>
        <taxon>Eukaryota</taxon>
        <taxon>Fungi</taxon>
        <taxon>Dikarya</taxon>
        <taxon>Basidiomycota</taxon>
        <taxon>Agaricomycotina</taxon>
        <taxon>Agaricomycetes</taxon>
        <taxon>Agaricomycetidae</taxon>
        <taxon>Agaricales</taxon>
        <taxon>Agaricineae</taxon>
        <taxon>Strophariaceae</taxon>
        <taxon>Hypholoma</taxon>
    </lineage>
</organism>
<dbReference type="PANTHER" id="PTHR35871:SF1">
    <property type="entry name" value="CXC1-LIKE CYSTEINE CLUSTER ASSOCIATED WITH KDZ TRANSPOSASES DOMAIN-CONTAINING PROTEIN"/>
    <property type="match status" value="1"/>
</dbReference>
<feature type="compositionally biased region" description="Basic and acidic residues" evidence="1">
    <location>
        <begin position="112"/>
        <end position="138"/>
    </location>
</feature>
<accession>A0A0D2NKX9</accession>
<feature type="region of interest" description="Disordered" evidence="1">
    <location>
        <begin position="77"/>
        <end position="217"/>
    </location>
</feature>
<dbReference type="Gene3D" id="3.30.420.10">
    <property type="entry name" value="Ribonuclease H-like superfamily/Ribonuclease H"/>
    <property type="match status" value="1"/>
</dbReference>
<evidence type="ECO:0000313" key="2">
    <source>
        <dbReference type="EMBL" id="KJA19534.1"/>
    </source>
</evidence>
<name>A0A0D2NKX9_HYPSF</name>
<feature type="compositionally biased region" description="Acidic residues" evidence="1">
    <location>
        <begin position="40"/>
        <end position="52"/>
    </location>
</feature>
<protein>
    <recommendedName>
        <fullName evidence="4">Tc1-like transposase DDE domain-containing protein</fullName>
    </recommendedName>
</protein>
<dbReference type="PANTHER" id="PTHR35871">
    <property type="entry name" value="EXPRESSED PROTEIN"/>
    <property type="match status" value="1"/>
</dbReference>
<keyword evidence="3" id="KW-1185">Reference proteome</keyword>
<sequence>MSLEPVVESEEALEYSDKGQPGPDQEDREHQDIKDKASSEQEDDGDLEESDFESDHEWKGLTSTELAKRLVLLSCRNNGEPDDADWIPPSLQKKLKRERPKTYAKGPAVMSKSDRTQRRYAKDYKNQTRIDQFMERRPSGAASSSQIPQVRRVSDRSLSSSESTNSVKEIYTLSDSDLSDGDTAAAPASTRASESRDHSREVSDGTPGPSNQAGLTDEVDGDLELEHGQPHDVPDLETTAADRETWEEELEQDIASQPVEIKDWETLRAQIKSDLKKNSRNLPLSHINKLIIIINFATLRIKGRSRIDASLEIAAQWHERDGIWFSRQIRALARHYQIFEQLPAENRGGVRSARTLLQDERVKKRVLDYLQSLPTGKVTPKRLQEAVNSEILPDLGITPKKPIGTRTARRWLIKLGWRYTQVRKGVYMDGHERADVVEYRQQIFLPLMAQFEARMVHYEGPELTRVAPNLAPGEREIIPNFHDESSFHGNEEVRSLWLRKDEQPLRKKGRGRLIHVSAFINPETGRLILLDADGNTIRDSTKIIFPGSGGDAWWDCEQLLKQMEDAIQIFEAAHPGKQSLFIFDQSSAHASLPPDALKAFEMNKSDGGKQRRQRDTVIPDNNPAVEHRGEVQKMTNPDGTPKGLQRVLDERGFQTRGLRAKCTPVCPFESQNCCLARLLSQQDDFKNQPSQLETFIKSRGHECIFLPKFHCELNPIEMYWGWCKYRYREVEKKTFQDAKDAV</sequence>